<feature type="compositionally biased region" description="Acidic residues" evidence="1">
    <location>
        <begin position="92"/>
        <end position="101"/>
    </location>
</feature>
<name>A0A7S3DWY0_9STRA</name>
<organism evidence="3">
    <name type="scientific">Entomoneis paludosa</name>
    <dbReference type="NCBI Taxonomy" id="265537"/>
    <lineage>
        <taxon>Eukaryota</taxon>
        <taxon>Sar</taxon>
        <taxon>Stramenopiles</taxon>
        <taxon>Ochrophyta</taxon>
        <taxon>Bacillariophyta</taxon>
        <taxon>Bacillariophyceae</taxon>
        <taxon>Bacillariophycidae</taxon>
        <taxon>Entomoneidaceae</taxon>
        <taxon>Entomoneis</taxon>
    </lineage>
</organism>
<proteinExistence type="predicted"/>
<feature type="chain" id="PRO_5031555152" evidence="2">
    <location>
        <begin position="16"/>
        <end position="137"/>
    </location>
</feature>
<feature type="signal peptide" evidence="2">
    <location>
        <begin position="1"/>
        <end position="15"/>
    </location>
</feature>
<feature type="region of interest" description="Disordered" evidence="1">
    <location>
        <begin position="71"/>
        <end position="101"/>
    </location>
</feature>
<evidence type="ECO:0000256" key="1">
    <source>
        <dbReference type="SAM" id="MobiDB-lite"/>
    </source>
</evidence>
<reference evidence="3" key="1">
    <citation type="submission" date="2021-01" db="EMBL/GenBank/DDBJ databases">
        <authorList>
            <person name="Corre E."/>
            <person name="Pelletier E."/>
            <person name="Niang G."/>
            <person name="Scheremetjew M."/>
            <person name="Finn R."/>
            <person name="Kale V."/>
            <person name="Holt S."/>
            <person name="Cochrane G."/>
            <person name="Meng A."/>
            <person name="Brown T."/>
            <person name="Cohen L."/>
        </authorList>
    </citation>
    <scope>NUCLEOTIDE SEQUENCE</scope>
    <source>
        <strain evidence="3">CCMP125</strain>
    </source>
</reference>
<keyword evidence="2" id="KW-0732">Signal</keyword>
<evidence type="ECO:0000256" key="2">
    <source>
        <dbReference type="SAM" id="SignalP"/>
    </source>
</evidence>
<dbReference type="AlphaFoldDB" id="A0A7S3DWY0"/>
<accession>A0A7S3DWY0</accession>
<evidence type="ECO:0000313" key="3">
    <source>
        <dbReference type="EMBL" id="CAD9992154.1"/>
    </source>
</evidence>
<dbReference type="EMBL" id="HBHT01038293">
    <property type="protein sequence ID" value="CAD9992154.1"/>
    <property type="molecule type" value="Transcribed_RNA"/>
</dbReference>
<gene>
    <name evidence="3" type="ORF">APAL1065_LOCUS25732</name>
</gene>
<sequence>MVLQLRHSLILFVTAVQHQSQDQCPSSSWAKMGDAVNLDHPATVNAQKAGNILATSMLLLLKPLLMAPVHESDEQKCAPCVNPFDPPRRDNDSDEDDEYSVEDVAETVFSSLGMLWSHGILPDDALERMAAVAAAVE</sequence>
<protein>
    <submittedName>
        <fullName evidence="3">Uncharacterized protein</fullName>
    </submittedName>
</protein>